<accession>A0AAJ7WBQ4</accession>
<feature type="compositionally biased region" description="Basic and acidic residues" evidence="1">
    <location>
        <begin position="340"/>
        <end position="360"/>
    </location>
</feature>
<reference evidence="4" key="1">
    <citation type="submission" date="2025-08" db="UniProtKB">
        <authorList>
            <consortium name="RefSeq"/>
        </authorList>
    </citation>
    <scope>IDENTIFICATION</scope>
    <source>
        <tissue evidence="4">Whole body</tissue>
    </source>
</reference>
<evidence type="ECO:0000256" key="2">
    <source>
        <dbReference type="SAM" id="Phobius"/>
    </source>
</evidence>
<dbReference type="KEGG" id="ccal:113464492"/>
<feature type="transmembrane region" description="Helical" evidence="2">
    <location>
        <begin position="133"/>
        <end position="158"/>
    </location>
</feature>
<keyword evidence="2" id="KW-0812">Transmembrane</keyword>
<dbReference type="AlphaFoldDB" id="A0AAJ7WBQ4"/>
<feature type="region of interest" description="Disordered" evidence="1">
    <location>
        <begin position="332"/>
        <end position="374"/>
    </location>
</feature>
<gene>
    <name evidence="4" type="primary">LOC113464492</name>
</gene>
<keyword evidence="2" id="KW-1133">Transmembrane helix</keyword>
<keyword evidence="2" id="KW-0472">Membrane</keyword>
<dbReference type="RefSeq" id="XP_026670314.1">
    <property type="nucleotide sequence ID" value="XM_026814513.1"/>
</dbReference>
<evidence type="ECO:0000313" key="3">
    <source>
        <dbReference type="Proteomes" id="UP000694925"/>
    </source>
</evidence>
<feature type="transmembrane region" description="Helical" evidence="2">
    <location>
        <begin position="105"/>
        <end position="127"/>
    </location>
</feature>
<keyword evidence="3" id="KW-1185">Reference proteome</keyword>
<feature type="transmembrane region" description="Helical" evidence="2">
    <location>
        <begin position="44"/>
        <end position="62"/>
    </location>
</feature>
<evidence type="ECO:0000313" key="4">
    <source>
        <dbReference type="RefSeq" id="XP_026670314.1"/>
    </source>
</evidence>
<proteinExistence type="predicted"/>
<protein>
    <submittedName>
        <fullName evidence="4">Uncharacterized protein LOC113464492 isoform X1</fullName>
    </submittedName>
</protein>
<sequence>MEPKGSILDWFRPMKKKSGRGVADRAGGGVLDSCIRQVIRPLRIFQFLAVVLIFVLITYTIHIVSHDVTSVICILILALSGVYVFVLALDLICQFGGGEIHSLPMFIFSLLGMIFFAAAGIIILFTYTSPWTIVAIACFSLVAFILFVIDVTLVLAFWKRSCNLCQQCCYANKAEVLYQATGECDPQCTETVKYDLMTSVSSVQVPSGDEQPTPDHSKRKVNYGHRREYVDCKTSARTLATTSVCDVQTEKRPVVNIQSQTPREVKEIPVQTVSRCEMCNRKINLSSKSSGTIPASHQACAPCPALVQLFRGHPCSPGCRCNLTGIIMQQNQQAQTQQQREAKLNSDPNHRTEPADKNLHDTLPSKPDNQKITEVSGTITKVTLASYTMVPKKSSISSQTGEAEDTM</sequence>
<dbReference type="Proteomes" id="UP000694925">
    <property type="component" value="Unplaced"/>
</dbReference>
<feature type="transmembrane region" description="Helical" evidence="2">
    <location>
        <begin position="68"/>
        <end position="93"/>
    </location>
</feature>
<organism evidence="3 4">
    <name type="scientific">Ceratina calcarata</name>
    <dbReference type="NCBI Taxonomy" id="156304"/>
    <lineage>
        <taxon>Eukaryota</taxon>
        <taxon>Metazoa</taxon>
        <taxon>Ecdysozoa</taxon>
        <taxon>Arthropoda</taxon>
        <taxon>Hexapoda</taxon>
        <taxon>Insecta</taxon>
        <taxon>Pterygota</taxon>
        <taxon>Neoptera</taxon>
        <taxon>Endopterygota</taxon>
        <taxon>Hymenoptera</taxon>
        <taxon>Apocrita</taxon>
        <taxon>Aculeata</taxon>
        <taxon>Apoidea</taxon>
        <taxon>Anthophila</taxon>
        <taxon>Apidae</taxon>
        <taxon>Ceratina</taxon>
        <taxon>Zadontomerus</taxon>
    </lineage>
</organism>
<dbReference type="GeneID" id="113464492"/>
<evidence type="ECO:0000256" key="1">
    <source>
        <dbReference type="SAM" id="MobiDB-lite"/>
    </source>
</evidence>
<name>A0AAJ7WBQ4_9HYME</name>